<dbReference type="Proteomes" id="UP001200313">
    <property type="component" value="Unassembled WGS sequence"/>
</dbReference>
<name>A0ABS9MAC4_9FIRM</name>
<dbReference type="EMBL" id="JAKNJB010000020">
    <property type="protein sequence ID" value="MCG4527761.1"/>
    <property type="molecule type" value="Genomic_DNA"/>
</dbReference>
<keyword evidence="2" id="KW-1185">Reference proteome</keyword>
<evidence type="ECO:0000313" key="2">
    <source>
        <dbReference type="Proteomes" id="UP001200313"/>
    </source>
</evidence>
<proteinExistence type="predicted"/>
<dbReference type="RefSeq" id="WP_238074353.1">
    <property type="nucleotide sequence ID" value="NZ_JAKNJB010000020.1"/>
</dbReference>
<reference evidence="1 2" key="1">
    <citation type="submission" date="2022-01" db="EMBL/GenBank/DDBJ databases">
        <title>Collection of gut derived symbiotic bacterial strains cultured from healthy donors.</title>
        <authorList>
            <person name="Lin H."/>
            <person name="Kohout C."/>
            <person name="Waligurski E."/>
            <person name="Pamer E.G."/>
        </authorList>
    </citation>
    <scope>NUCLEOTIDE SEQUENCE [LARGE SCALE GENOMIC DNA]</scope>
    <source>
        <strain evidence="1 2">DFI.3.7</strain>
    </source>
</reference>
<organism evidence="1 2">
    <name type="scientific">Intestinimonas massiliensis</name>
    <name type="common">ex Afouda et al. 2020</name>
    <dbReference type="NCBI Taxonomy" id="1673721"/>
    <lineage>
        <taxon>Bacteria</taxon>
        <taxon>Bacillati</taxon>
        <taxon>Bacillota</taxon>
        <taxon>Clostridia</taxon>
        <taxon>Eubacteriales</taxon>
        <taxon>Intestinimonas</taxon>
    </lineage>
</organism>
<accession>A0ABS9MAC4</accession>
<comment type="caution">
    <text evidence="1">The sequence shown here is derived from an EMBL/GenBank/DDBJ whole genome shotgun (WGS) entry which is preliminary data.</text>
</comment>
<evidence type="ECO:0000313" key="1">
    <source>
        <dbReference type="EMBL" id="MCG4527761.1"/>
    </source>
</evidence>
<sequence>MANKIYLGTVWVNGEKQAPVASYARIAGDDNVVPIIEVKDSEDNDHNILWVICHGKLLAAEPLLVSISYDDLLLHGYLFGQPVTIDGQEFNIRMVRDFEEWTEFGSVGESAYALHGTGTLIGGPVDTTVSLCSVANGAPGGGEINSNFKMARRSGTVCWRPVLEPTTPVEQQLEGIKPGRWVALWGGDSVVSGILKEINNYDLILHHSSADGLEEQDKGILAVPLPNGRVCVDKASIVGVRTNPQDQRRRAT</sequence>
<gene>
    <name evidence="1" type="ORF">L0P79_11810</name>
</gene>
<protein>
    <submittedName>
        <fullName evidence="1">Uncharacterized protein</fullName>
    </submittedName>
</protein>